<feature type="domain" description="Thioredoxin" evidence="2">
    <location>
        <begin position="98"/>
        <end position="251"/>
    </location>
</feature>
<dbReference type="STRING" id="4540.A0A3L6S9E9"/>
<name>A0A3L6S9E9_PANMI</name>
<dbReference type="GO" id="GO:0010190">
    <property type="term" value="P:cytochrome b6f complex assembly"/>
    <property type="evidence" value="ECO:0007669"/>
    <property type="project" value="TreeGrafter"/>
</dbReference>
<dbReference type="PANTHER" id="PTHR47353">
    <property type="entry name" value="THIOREDOXIN-LIKE PROTEIN HCF164, CHLOROPLASTIC"/>
    <property type="match status" value="1"/>
</dbReference>
<dbReference type="SUPFAM" id="SSF52833">
    <property type="entry name" value="Thioredoxin-like"/>
    <property type="match status" value="1"/>
</dbReference>
<dbReference type="Gene3D" id="3.40.30.10">
    <property type="entry name" value="Glutaredoxin"/>
    <property type="match status" value="1"/>
</dbReference>
<organism evidence="3 4">
    <name type="scientific">Panicum miliaceum</name>
    <name type="common">Proso millet</name>
    <name type="synonym">Broomcorn millet</name>
    <dbReference type="NCBI Taxonomy" id="4540"/>
    <lineage>
        <taxon>Eukaryota</taxon>
        <taxon>Viridiplantae</taxon>
        <taxon>Streptophyta</taxon>
        <taxon>Embryophyta</taxon>
        <taxon>Tracheophyta</taxon>
        <taxon>Spermatophyta</taxon>
        <taxon>Magnoliopsida</taxon>
        <taxon>Liliopsida</taxon>
        <taxon>Poales</taxon>
        <taxon>Poaceae</taxon>
        <taxon>PACMAD clade</taxon>
        <taxon>Panicoideae</taxon>
        <taxon>Panicodae</taxon>
        <taxon>Paniceae</taxon>
        <taxon>Panicinae</taxon>
        <taxon>Panicum</taxon>
        <taxon>Panicum sect. Panicum</taxon>
    </lineage>
</organism>
<dbReference type="InterPro" id="IPR044241">
    <property type="entry name" value="TxlA/HCF164"/>
</dbReference>
<dbReference type="EMBL" id="PQIB02000005">
    <property type="protein sequence ID" value="RLN16923.1"/>
    <property type="molecule type" value="Genomic_DNA"/>
</dbReference>
<dbReference type="InterPro" id="IPR013766">
    <property type="entry name" value="Thioredoxin_domain"/>
</dbReference>
<comment type="caution">
    <text evidence="3">The sequence shown here is derived from an EMBL/GenBank/DDBJ whole genome shotgun (WGS) entry which is preliminary data.</text>
</comment>
<evidence type="ECO:0000256" key="1">
    <source>
        <dbReference type="SAM" id="MobiDB-lite"/>
    </source>
</evidence>
<dbReference type="Pfam" id="PF00085">
    <property type="entry name" value="Thioredoxin"/>
    <property type="match status" value="1"/>
</dbReference>
<evidence type="ECO:0000259" key="2">
    <source>
        <dbReference type="PROSITE" id="PS51352"/>
    </source>
</evidence>
<dbReference type="PROSITE" id="PS51352">
    <property type="entry name" value="THIOREDOXIN_2"/>
    <property type="match status" value="1"/>
</dbReference>
<dbReference type="Proteomes" id="UP000275267">
    <property type="component" value="Unassembled WGS sequence"/>
</dbReference>
<protein>
    <recommendedName>
        <fullName evidence="2">Thioredoxin domain-containing protein</fullName>
    </recommendedName>
</protein>
<keyword evidence="4" id="KW-1185">Reference proteome</keyword>
<dbReference type="GO" id="GO:0016671">
    <property type="term" value="F:oxidoreductase activity, acting on a sulfur group of donors, disulfide as acceptor"/>
    <property type="evidence" value="ECO:0007669"/>
    <property type="project" value="TreeGrafter"/>
</dbReference>
<feature type="compositionally biased region" description="Basic and acidic residues" evidence="1">
    <location>
        <begin position="54"/>
        <end position="73"/>
    </location>
</feature>
<dbReference type="CDD" id="cd02950">
    <property type="entry name" value="TxlA"/>
    <property type="match status" value="1"/>
</dbReference>
<dbReference type="AlphaFoldDB" id="A0A3L6S9E9"/>
<reference evidence="4" key="1">
    <citation type="journal article" date="2019" name="Nat. Commun.">
        <title>The genome of broomcorn millet.</title>
        <authorList>
            <person name="Zou C."/>
            <person name="Miki D."/>
            <person name="Li D."/>
            <person name="Tang Q."/>
            <person name="Xiao L."/>
            <person name="Rajput S."/>
            <person name="Deng P."/>
            <person name="Jia W."/>
            <person name="Huang R."/>
            <person name="Zhang M."/>
            <person name="Sun Y."/>
            <person name="Hu J."/>
            <person name="Fu X."/>
            <person name="Schnable P.S."/>
            <person name="Li F."/>
            <person name="Zhang H."/>
            <person name="Feng B."/>
            <person name="Zhu X."/>
            <person name="Liu R."/>
            <person name="Schnable J.C."/>
            <person name="Zhu J.-K."/>
            <person name="Zhang H."/>
        </authorList>
    </citation>
    <scope>NUCLEOTIDE SEQUENCE [LARGE SCALE GENOMIC DNA]</scope>
</reference>
<evidence type="ECO:0000313" key="4">
    <source>
        <dbReference type="Proteomes" id="UP000275267"/>
    </source>
</evidence>
<accession>A0A3L6S9E9</accession>
<evidence type="ECO:0000313" key="3">
    <source>
        <dbReference type="EMBL" id="RLN16923.1"/>
    </source>
</evidence>
<feature type="region of interest" description="Disordered" evidence="1">
    <location>
        <begin position="44"/>
        <end position="87"/>
    </location>
</feature>
<dbReference type="GO" id="GO:0009535">
    <property type="term" value="C:chloroplast thylakoid membrane"/>
    <property type="evidence" value="ECO:0007669"/>
    <property type="project" value="TreeGrafter"/>
</dbReference>
<sequence length="327" mass="35983">MASVASSRCSGLLLPPSLAGASCCSRPSSSLRFRSRWARRRPGTLACVAPPDSAEQKTDEQTVKAESSEDEVKTNSTPQDAGLPALPNKDLNRRVALLSTLGAVALFATQRLNLNEASLKDIAANSVPYEEALSNGKPTVVEFYADWCEVCRELAPDIYQVEQQYKHIPSNLCNGRDSQDPRCCMSILFRDRVNFVMLNVDNTKWEQELDEFGVEGIPHFAFLDKEGNEEGNVVGRLPKQYFLDNVVALASGDANIPHARVVGQFSSAESRRVHQEATLGYTINTISLGIKASSLRALARAGRFHNKRQKKRMAAAIVNGVIEDFRI</sequence>
<dbReference type="OrthoDB" id="2121326at2759"/>
<dbReference type="PANTHER" id="PTHR47353:SF1">
    <property type="entry name" value="THIOREDOXIN-LIKE PROTEIN HCF164, CHLOROPLASTIC"/>
    <property type="match status" value="1"/>
</dbReference>
<gene>
    <name evidence="3" type="ORF">C2845_PM02G46710</name>
</gene>
<dbReference type="InterPro" id="IPR036249">
    <property type="entry name" value="Thioredoxin-like_sf"/>
</dbReference>
<proteinExistence type="predicted"/>